<dbReference type="InterPro" id="IPR050858">
    <property type="entry name" value="Mal-CoA-ACP_Trans/PKS_FabD"/>
</dbReference>
<dbReference type="SMART" id="SM00827">
    <property type="entry name" value="PKS_AT"/>
    <property type="match status" value="1"/>
</dbReference>
<evidence type="ECO:0000256" key="3">
    <source>
        <dbReference type="ARBA" id="ARBA00048462"/>
    </source>
</evidence>
<dbReference type="EMBL" id="JAGGLG010000019">
    <property type="protein sequence ID" value="MBP2018916.1"/>
    <property type="molecule type" value="Genomic_DNA"/>
</dbReference>
<protein>
    <recommendedName>
        <fullName evidence="4">Malonyl CoA-acyl carrier protein transacylase</fullName>
        <ecNumber evidence="4">2.3.1.39</ecNumber>
    </recommendedName>
</protein>
<accession>A0ABS4JVI7</accession>
<dbReference type="Proteomes" id="UP001519289">
    <property type="component" value="Unassembled WGS sequence"/>
</dbReference>
<dbReference type="PIRSF" id="PIRSF000446">
    <property type="entry name" value="Mct"/>
    <property type="match status" value="1"/>
</dbReference>
<dbReference type="InterPro" id="IPR016036">
    <property type="entry name" value="Malonyl_transacylase_ACP-bd"/>
</dbReference>
<dbReference type="InterPro" id="IPR016035">
    <property type="entry name" value="Acyl_Trfase/lysoPLipase"/>
</dbReference>
<dbReference type="PANTHER" id="PTHR42681">
    <property type="entry name" value="MALONYL-COA-ACYL CARRIER PROTEIN TRANSACYLASE, MITOCHONDRIAL"/>
    <property type="match status" value="1"/>
</dbReference>
<evidence type="ECO:0000256" key="1">
    <source>
        <dbReference type="ARBA" id="ARBA00022679"/>
    </source>
</evidence>
<dbReference type="Pfam" id="PF00698">
    <property type="entry name" value="Acyl_transf_1"/>
    <property type="match status" value="1"/>
</dbReference>
<name>A0ABS4JVI7_9FIRM</name>
<gene>
    <name evidence="6" type="ORF">J2Z79_002331</name>
</gene>
<evidence type="ECO:0000259" key="5">
    <source>
        <dbReference type="SMART" id="SM00827"/>
    </source>
</evidence>
<dbReference type="PANTHER" id="PTHR42681:SF1">
    <property type="entry name" value="MALONYL-COA-ACYL CARRIER PROTEIN TRANSACYLASE, MITOCHONDRIAL"/>
    <property type="match status" value="1"/>
</dbReference>
<dbReference type="InterPro" id="IPR014043">
    <property type="entry name" value="Acyl_transferase_dom"/>
</dbReference>
<dbReference type="Gene3D" id="3.40.366.10">
    <property type="entry name" value="Malonyl-Coenzyme A Acyl Carrier Protein, domain 2"/>
    <property type="match status" value="1"/>
</dbReference>
<dbReference type="InterPro" id="IPR024925">
    <property type="entry name" value="Malonyl_CoA-ACP_transAc"/>
</dbReference>
<comment type="catalytic activity">
    <reaction evidence="3 4">
        <text>holo-[ACP] + malonyl-CoA = malonyl-[ACP] + CoA</text>
        <dbReference type="Rhea" id="RHEA:41792"/>
        <dbReference type="Rhea" id="RHEA-COMP:9623"/>
        <dbReference type="Rhea" id="RHEA-COMP:9685"/>
        <dbReference type="ChEBI" id="CHEBI:57287"/>
        <dbReference type="ChEBI" id="CHEBI:57384"/>
        <dbReference type="ChEBI" id="CHEBI:64479"/>
        <dbReference type="ChEBI" id="CHEBI:78449"/>
        <dbReference type="EC" id="2.3.1.39"/>
    </reaction>
</comment>
<sequence>MEAIRTVFLFPGQGSQHAGMGGDLWAVSPAARALAERAAALTGMDLIGLMAAADEPTLADPEIAQVTIFTLSTALAAALAEQGIRPDLVAGHSLGEYTALAVSGALPWEEALLLVQARGRAMARAARLAPGKMAAISGLEPERVAALCAAASRDGCAVVANYNTPLQTVVAGDAGGIESVITLARAEGALKIDLLNVGGAYHSPLMAPARAELEPLIRRAPLRPPATAMLSSITGEFVADIEAYRSLLLEQVTLPVRWSVCAARLAALAQSGAALMEVGPGRVLGGLMRQISRAIGVLAACDGAALARIAS</sequence>
<dbReference type="SUPFAM" id="SSF52151">
    <property type="entry name" value="FabD/lysophospholipase-like"/>
    <property type="match status" value="1"/>
</dbReference>
<dbReference type="GO" id="GO:0004314">
    <property type="term" value="F:[acyl-carrier-protein] S-malonyltransferase activity"/>
    <property type="evidence" value="ECO:0007669"/>
    <property type="project" value="UniProtKB-EC"/>
</dbReference>
<comment type="similarity">
    <text evidence="4">Belongs to the fabD family.</text>
</comment>
<proteinExistence type="inferred from homology"/>
<evidence type="ECO:0000313" key="6">
    <source>
        <dbReference type="EMBL" id="MBP2018916.1"/>
    </source>
</evidence>
<keyword evidence="7" id="KW-1185">Reference proteome</keyword>
<dbReference type="EC" id="2.3.1.39" evidence="4"/>
<evidence type="ECO:0000256" key="4">
    <source>
        <dbReference type="PIRNR" id="PIRNR000446"/>
    </source>
</evidence>
<organism evidence="6 7">
    <name type="scientific">Symbiobacterium terraclitae</name>
    <dbReference type="NCBI Taxonomy" id="557451"/>
    <lineage>
        <taxon>Bacteria</taxon>
        <taxon>Bacillati</taxon>
        <taxon>Bacillota</taxon>
        <taxon>Clostridia</taxon>
        <taxon>Eubacteriales</taxon>
        <taxon>Symbiobacteriaceae</taxon>
        <taxon>Symbiobacterium</taxon>
    </lineage>
</organism>
<feature type="domain" description="Malonyl-CoA:ACP transacylase (MAT)" evidence="5">
    <location>
        <begin position="9"/>
        <end position="301"/>
    </location>
</feature>
<keyword evidence="2 4" id="KW-0012">Acyltransferase</keyword>
<keyword evidence="1 4" id="KW-0808">Transferase</keyword>
<dbReference type="SUPFAM" id="SSF55048">
    <property type="entry name" value="Probable ACP-binding domain of malonyl-CoA ACP transacylase"/>
    <property type="match status" value="1"/>
</dbReference>
<dbReference type="InterPro" id="IPR001227">
    <property type="entry name" value="Ac_transferase_dom_sf"/>
</dbReference>
<reference evidence="6 7" key="1">
    <citation type="submission" date="2021-03" db="EMBL/GenBank/DDBJ databases">
        <title>Genomic Encyclopedia of Type Strains, Phase IV (KMG-IV): sequencing the most valuable type-strain genomes for metagenomic binning, comparative biology and taxonomic classification.</title>
        <authorList>
            <person name="Goeker M."/>
        </authorList>
    </citation>
    <scope>NUCLEOTIDE SEQUENCE [LARGE SCALE GENOMIC DNA]</scope>
    <source>
        <strain evidence="6 7">DSM 27138</strain>
    </source>
</reference>
<dbReference type="Gene3D" id="3.30.70.250">
    <property type="entry name" value="Malonyl-CoA ACP transacylase, ACP-binding"/>
    <property type="match status" value="1"/>
</dbReference>
<comment type="caution">
    <text evidence="6">The sequence shown here is derived from an EMBL/GenBank/DDBJ whole genome shotgun (WGS) entry which is preliminary data.</text>
</comment>
<evidence type="ECO:0000256" key="2">
    <source>
        <dbReference type="ARBA" id="ARBA00023315"/>
    </source>
</evidence>
<evidence type="ECO:0000313" key="7">
    <source>
        <dbReference type="Proteomes" id="UP001519289"/>
    </source>
</evidence>